<protein>
    <submittedName>
        <fullName evidence="9">RagB/SusD family nutrient uptake outer membrane protein</fullName>
    </submittedName>
</protein>
<evidence type="ECO:0000313" key="9">
    <source>
        <dbReference type="EMBL" id="OXL43998.1"/>
    </source>
</evidence>
<evidence type="ECO:0000256" key="3">
    <source>
        <dbReference type="ARBA" id="ARBA00022729"/>
    </source>
</evidence>
<dbReference type="RefSeq" id="WP_089543874.1">
    <property type="nucleotide sequence ID" value="NZ_NMPZ01000010.1"/>
</dbReference>
<comment type="caution">
    <text evidence="9">The sequence shown here is derived from an EMBL/GenBank/DDBJ whole genome shotgun (WGS) entry which is preliminary data.</text>
</comment>
<gene>
    <name evidence="9" type="ORF">CFT61_07690</name>
</gene>
<dbReference type="AlphaFoldDB" id="A0AA91TJR3"/>
<comment type="similarity">
    <text evidence="2">Belongs to the SusD family.</text>
</comment>
<dbReference type="SUPFAM" id="SSF48452">
    <property type="entry name" value="TPR-like"/>
    <property type="match status" value="1"/>
</dbReference>
<dbReference type="GO" id="GO:0009279">
    <property type="term" value="C:cell outer membrane"/>
    <property type="evidence" value="ECO:0007669"/>
    <property type="project" value="UniProtKB-SubCell"/>
</dbReference>
<dbReference type="Pfam" id="PF14322">
    <property type="entry name" value="SusD-like_3"/>
    <property type="match status" value="1"/>
</dbReference>
<feature type="signal peptide" evidence="6">
    <location>
        <begin position="1"/>
        <end position="20"/>
    </location>
</feature>
<evidence type="ECO:0000256" key="2">
    <source>
        <dbReference type="ARBA" id="ARBA00006275"/>
    </source>
</evidence>
<keyword evidence="5" id="KW-0998">Cell outer membrane</keyword>
<feature type="chain" id="PRO_5041658796" evidence="6">
    <location>
        <begin position="21"/>
        <end position="605"/>
    </location>
</feature>
<evidence type="ECO:0000259" key="7">
    <source>
        <dbReference type="Pfam" id="PF07980"/>
    </source>
</evidence>
<dbReference type="InterPro" id="IPR033985">
    <property type="entry name" value="SusD-like_N"/>
</dbReference>
<feature type="domain" description="SusD-like N-terminal" evidence="8">
    <location>
        <begin position="56"/>
        <end position="207"/>
    </location>
</feature>
<evidence type="ECO:0000256" key="5">
    <source>
        <dbReference type="ARBA" id="ARBA00023237"/>
    </source>
</evidence>
<comment type="subcellular location">
    <subcellularLocation>
        <location evidence="1">Cell outer membrane</location>
    </subcellularLocation>
</comment>
<evidence type="ECO:0000256" key="1">
    <source>
        <dbReference type="ARBA" id="ARBA00004442"/>
    </source>
</evidence>
<keyword evidence="3 6" id="KW-0732">Signal</keyword>
<dbReference type="InterPro" id="IPR012944">
    <property type="entry name" value="SusD_RagB_dom"/>
</dbReference>
<dbReference type="EMBL" id="NMPZ01000010">
    <property type="protein sequence ID" value="OXL43998.1"/>
    <property type="molecule type" value="Genomic_DNA"/>
</dbReference>
<reference evidence="9 10" key="1">
    <citation type="submission" date="2017-07" db="EMBL/GenBank/DDBJ databases">
        <title>Draft genome sequence of Prevotella copri isolated from the gut of healthy adult Indian.</title>
        <authorList>
            <person name="Das B."/>
            <person name="Bag S."/>
            <person name="Ghosh T.S."/>
        </authorList>
    </citation>
    <scope>NUCLEOTIDE SEQUENCE [LARGE SCALE GENOMIC DNA]</scope>
    <source>
        <strain evidence="9 10">Indica</strain>
    </source>
</reference>
<dbReference type="InterPro" id="IPR011990">
    <property type="entry name" value="TPR-like_helical_dom_sf"/>
</dbReference>
<sequence length="605" mass="68141">MKVKNIFILAAMSLTLASCSDLFEPAEENNRGLDEIYNEPTYAQGLLGYGYSMLPYNTKSVTDIATDDAVTNNLTDNWLKMATGSWTANSDPMSKWTSGRATIQYLNIFLQEVDKVNWAKDENARKMYCDSRKGEAYALRALNLYYLLMNHGGWTADGKLLGVPNLTEPETSTDDFNKPRNTFQECLDQIYSDLDEAAKLLPLDYNDLTDDNAVPAKYKEIGVKTAGDYNRVFGSIMRGRISGRIAEAIRSQVSLLAASPAFSEGTNVDYAKAADDAATVLDRINGVSGLSATGNNWFMQTKEIDALGSGACPAEILWRGSRTNGADDWDFGLNQESDNFPPSLYGKGRINPTQNLVDAFPAENGYPINDARSEYDKLNPYSNRDPRLDLYIIHDGSTYKGKTIHTDITTANNNDGLNKISNSTRTGYYMKKLLREDCNPDPNSKNAQYHYPVYIRYTEIFLDYAEAANEAWGPQGKGTHNYSAYDVIKAIRHRAGIGEFGEDPYLDECAGSKEKMRELIRNERRLELCFENKRFSDLRRWKAPLNEAARGVEITSEAGVPSYKEMKVEDRSYKDYMYYGPIPQSEMLKWSNLQQNEGWEVKNND</sequence>
<accession>A0AA91TJR3</accession>
<dbReference type="Gene3D" id="1.25.40.390">
    <property type="match status" value="1"/>
</dbReference>
<feature type="domain" description="RagB/SusD" evidence="7">
    <location>
        <begin position="315"/>
        <end position="599"/>
    </location>
</feature>
<dbReference type="Proteomes" id="UP000215155">
    <property type="component" value="Unassembled WGS sequence"/>
</dbReference>
<dbReference type="Pfam" id="PF07980">
    <property type="entry name" value="SusD_RagB"/>
    <property type="match status" value="1"/>
</dbReference>
<organism evidence="9 10">
    <name type="scientific">Segatella copri</name>
    <dbReference type="NCBI Taxonomy" id="165179"/>
    <lineage>
        <taxon>Bacteria</taxon>
        <taxon>Pseudomonadati</taxon>
        <taxon>Bacteroidota</taxon>
        <taxon>Bacteroidia</taxon>
        <taxon>Bacteroidales</taxon>
        <taxon>Prevotellaceae</taxon>
        <taxon>Segatella</taxon>
    </lineage>
</organism>
<keyword evidence="4" id="KW-0472">Membrane</keyword>
<proteinExistence type="inferred from homology"/>
<evidence type="ECO:0000313" key="10">
    <source>
        <dbReference type="Proteomes" id="UP000215155"/>
    </source>
</evidence>
<evidence type="ECO:0000259" key="8">
    <source>
        <dbReference type="Pfam" id="PF14322"/>
    </source>
</evidence>
<evidence type="ECO:0000256" key="4">
    <source>
        <dbReference type="ARBA" id="ARBA00023136"/>
    </source>
</evidence>
<evidence type="ECO:0000256" key="6">
    <source>
        <dbReference type="SAM" id="SignalP"/>
    </source>
</evidence>
<name>A0AA91TJR3_9BACT</name>
<dbReference type="PROSITE" id="PS51257">
    <property type="entry name" value="PROKAR_LIPOPROTEIN"/>
    <property type="match status" value="1"/>
</dbReference>